<dbReference type="GO" id="GO:0005249">
    <property type="term" value="F:voltage-gated potassium channel activity"/>
    <property type="evidence" value="ECO:0007669"/>
    <property type="project" value="InterPro"/>
</dbReference>
<reference evidence="14 15" key="1">
    <citation type="submission" date="2019-08" db="EMBL/GenBank/DDBJ databases">
        <title>Genome of Luteibaculum oceani JCM 18817.</title>
        <authorList>
            <person name="Bowman J.P."/>
        </authorList>
    </citation>
    <scope>NUCLEOTIDE SEQUENCE [LARGE SCALE GENOMIC DNA]</scope>
    <source>
        <strain evidence="14 15">JCM 18817</strain>
    </source>
</reference>
<keyword evidence="11" id="KW-0407">Ion channel</keyword>
<feature type="transmembrane region" description="Helical" evidence="12">
    <location>
        <begin position="213"/>
        <end position="238"/>
    </location>
</feature>
<keyword evidence="6" id="KW-0851">Voltage-gated channel</keyword>
<evidence type="ECO:0000256" key="4">
    <source>
        <dbReference type="ARBA" id="ARBA00022692"/>
    </source>
</evidence>
<evidence type="ECO:0000256" key="5">
    <source>
        <dbReference type="ARBA" id="ARBA00022826"/>
    </source>
</evidence>
<keyword evidence="10 12" id="KW-0472">Membrane</keyword>
<dbReference type="AlphaFoldDB" id="A0A5C6UTA1"/>
<feature type="transmembrane region" description="Helical" evidence="12">
    <location>
        <begin position="28"/>
        <end position="46"/>
    </location>
</feature>
<dbReference type="Gene3D" id="1.10.287.70">
    <property type="match status" value="1"/>
</dbReference>
<dbReference type="GO" id="GO:0008076">
    <property type="term" value="C:voltage-gated potassium channel complex"/>
    <property type="evidence" value="ECO:0007669"/>
    <property type="project" value="InterPro"/>
</dbReference>
<keyword evidence="3" id="KW-0633">Potassium transport</keyword>
<evidence type="ECO:0000256" key="1">
    <source>
        <dbReference type="ARBA" id="ARBA00004141"/>
    </source>
</evidence>
<evidence type="ECO:0000256" key="2">
    <source>
        <dbReference type="ARBA" id="ARBA00022448"/>
    </source>
</evidence>
<keyword evidence="7" id="KW-0630">Potassium</keyword>
<evidence type="ECO:0000256" key="6">
    <source>
        <dbReference type="ARBA" id="ARBA00022882"/>
    </source>
</evidence>
<comment type="subcellular location">
    <subcellularLocation>
        <location evidence="1">Membrane</location>
        <topology evidence="1">Multi-pass membrane protein</topology>
    </subcellularLocation>
</comment>
<evidence type="ECO:0000256" key="11">
    <source>
        <dbReference type="ARBA" id="ARBA00023303"/>
    </source>
</evidence>
<dbReference type="SUPFAM" id="SSF81324">
    <property type="entry name" value="Voltage-gated potassium channels"/>
    <property type="match status" value="1"/>
</dbReference>
<feature type="transmembrane region" description="Helical" evidence="12">
    <location>
        <begin position="154"/>
        <end position="175"/>
    </location>
</feature>
<evidence type="ECO:0000256" key="10">
    <source>
        <dbReference type="ARBA" id="ARBA00023136"/>
    </source>
</evidence>
<keyword evidence="5" id="KW-0631">Potassium channel</keyword>
<dbReference type="EMBL" id="VORB01000010">
    <property type="protein sequence ID" value="TXC76199.1"/>
    <property type="molecule type" value="Genomic_DNA"/>
</dbReference>
<evidence type="ECO:0000313" key="15">
    <source>
        <dbReference type="Proteomes" id="UP000321168"/>
    </source>
</evidence>
<dbReference type="Pfam" id="PF00520">
    <property type="entry name" value="Ion_trans"/>
    <property type="match status" value="1"/>
</dbReference>
<dbReference type="InterPro" id="IPR027359">
    <property type="entry name" value="Volt_channel_dom_sf"/>
</dbReference>
<protein>
    <submittedName>
        <fullName evidence="14">Ion transporter</fullName>
    </submittedName>
</protein>
<name>A0A5C6UTA1_9FLAO</name>
<dbReference type="Gene3D" id="1.20.120.350">
    <property type="entry name" value="Voltage-gated potassium channels. Chain C"/>
    <property type="match status" value="1"/>
</dbReference>
<organism evidence="14 15">
    <name type="scientific">Luteibaculum oceani</name>
    <dbReference type="NCBI Taxonomy" id="1294296"/>
    <lineage>
        <taxon>Bacteria</taxon>
        <taxon>Pseudomonadati</taxon>
        <taxon>Bacteroidota</taxon>
        <taxon>Flavobacteriia</taxon>
        <taxon>Flavobacteriales</taxon>
        <taxon>Luteibaculaceae</taxon>
        <taxon>Luteibaculum</taxon>
    </lineage>
</organism>
<dbReference type="RefSeq" id="WP_147015201.1">
    <property type="nucleotide sequence ID" value="NZ_VORB01000010.1"/>
</dbReference>
<evidence type="ECO:0000256" key="9">
    <source>
        <dbReference type="ARBA" id="ARBA00023065"/>
    </source>
</evidence>
<keyword evidence="4 12" id="KW-0812">Transmembrane</keyword>
<sequence length="279" mass="31163">MSEQEGKSKFQRFIYIVIFGADTKLGKLFDIGLFIAILISVVVVMLESVSTISEKYHGVLYTIEWIITILFTLEYILRIWASEHKKKYIFSFFGLIDFFSILPTYLELFVSGAAAFAILRAVRLLRIFRVLKLVQFIGEASNLLRSLKASMNKITVFLSYVLISCTIIGATMYVIEGADSGFTSIPRSVYWAVVTLTTVGYGDISPVTPLGQFLAMILMILGYGVIAVPTGLVTADIVRQSQNQDARKLLRTCKGCATEIINPEAQYCHRCGKSLSDKK</sequence>
<comment type="caution">
    <text evidence="14">The sequence shown here is derived from an EMBL/GenBank/DDBJ whole genome shotgun (WGS) entry which is preliminary data.</text>
</comment>
<evidence type="ECO:0000256" key="3">
    <source>
        <dbReference type="ARBA" id="ARBA00022538"/>
    </source>
</evidence>
<accession>A0A5C6UTA1</accession>
<evidence type="ECO:0000313" key="14">
    <source>
        <dbReference type="EMBL" id="TXC76199.1"/>
    </source>
</evidence>
<dbReference type="PANTHER" id="PTHR11537:SF254">
    <property type="entry name" value="POTASSIUM VOLTAGE-GATED CHANNEL PROTEIN SHAB"/>
    <property type="match status" value="1"/>
</dbReference>
<proteinExistence type="predicted"/>
<feature type="domain" description="Ion transport" evidence="13">
    <location>
        <begin position="27"/>
        <end position="244"/>
    </location>
</feature>
<keyword evidence="2" id="KW-0813">Transport</keyword>
<dbReference type="GO" id="GO:0001508">
    <property type="term" value="P:action potential"/>
    <property type="evidence" value="ECO:0007669"/>
    <property type="project" value="TreeGrafter"/>
</dbReference>
<dbReference type="InterPro" id="IPR028325">
    <property type="entry name" value="VG_K_chnl"/>
</dbReference>
<gene>
    <name evidence="14" type="ORF">FRX97_10635</name>
</gene>
<keyword evidence="15" id="KW-1185">Reference proteome</keyword>
<evidence type="ECO:0000256" key="7">
    <source>
        <dbReference type="ARBA" id="ARBA00022958"/>
    </source>
</evidence>
<dbReference type="Proteomes" id="UP000321168">
    <property type="component" value="Unassembled WGS sequence"/>
</dbReference>
<feature type="transmembrane region" description="Helical" evidence="12">
    <location>
        <begin position="58"/>
        <end position="76"/>
    </location>
</feature>
<evidence type="ECO:0000256" key="8">
    <source>
        <dbReference type="ARBA" id="ARBA00022989"/>
    </source>
</evidence>
<keyword evidence="8 12" id="KW-1133">Transmembrane helix</keyword>
<dbReference type="PRINTS" id="PR00169">
    <property type="entry name" value="KCHANNEL"/>
</dbReference>
<dbReference type="InterPro" id="IPR005821">
    <property type="entry name" value="Ion_trans_dom"/>
</dbReference>
<dbReference type="PANTHER" id="PTHR11537">
    <property type="entry name" value="VOLTAGE-GATED POTASSIUM CHANNEL"/>
    <property type="match status" value="1"/>
</dbReference>
<evidence type="ECO:0000256" key="12">
    <source>
        <dbReference type="SAM" id="Phobius"/>
    </source>
</evidence>
<dbReference type="OrthoDB" id="9799090at2"/>
<keyword evidence="9" id="KW-0406">Ion transport</keyword>
<evidence type="ECO:0000259" key="13">
    <source>
        <dbReference type="Pfam" id="PF00520"/>
    </source>
</evidence>